<comment type="caution">
    <text evidence="1">The sequence shown here is derived from an EMBL/GenBank/DDBJ whole genome shotgun (WGS) entry which is preliminary data.</text>
</comment>
<sequence length="146" mass="16295">MARVGFGRLGLTPGWIRRLLFAWWLYGHVRPRGARGRPDPANVSKKVARFVAGVAKGVDQVEPRRQWHAQDWIDGLEVDAVAAPADAATRYMKPFLSCEPNHSAERSFVAFLMSAIYSSSFSWRWHLLVAGSKIVKAGGITFQSKI</sequence>
<evidence type="ECO:0000313" key="1">
    <source>
        <dbReference type="EMBL" id="PIL38841.1"/>
    </source>
</evidence>
<name>A0A2G8SYK7_9BURK</name>
<dbReference type="AlphaFoldDB" id="A0A2G8SYK7"/>
<dbReference type="Proteomes" id="UP000228593">
    <property type="component" value="Unassembled WGS sequence"/>
</dbReference>
<gene>
    <name evidence="1" type="ORF">CR103_16090</name>
</gene>
<accession>A0A2G8SYK7</accession>
<proteinExistence type="predicted"/>
<dbReference type="EMBL" id="PDOB01000028">
    <property type="protein sequence ID" value="PIL38841.1"/>
    <property type="molecule type" value="Genomic_DNA"/>
</dbReference>
<keyword evidence="2" id="KW-1185">Reference proteome</keyword>
<evidence type="ECO:0000313" key="2">
    <source>
        <dbReference type="Proteomes" id="UP000228593"/>
    </source>
</evidence>
<protein>
    <submittedName>
        <fullName evidence="1">Uncharacterized protein</fullName>
    </submittedName>
</protein>
<reference evidence="1 2" key="1">
    <citation type="submission" date="2017-10" db="EMBL/GenBank/DDBJ databases">
        <title>Massilia psychrophilum sp. nov., a novel purple-pigmented bacterium isolated from Tianshan glacier, Xinjiang Municipality, China.</title>
        <authorList>
            <person name="Wang H."/>
        </authorList>
    </citation>
    <scope>NUCLEOTIDE SEQUENCE [LARGE SCALE GENOMIC DNA]</scope>
    <source>
        <strain evidence="1 2">JCM 30813</strain>
    </source>
</reference>
<organism evidence="1 2">
    <name type="scientific">Massilia psychrophila</name>
    <dbReference type="NCBI Taxonomy" id="1603353"/>
    <lineage>
        <taxon>Bacteria</taxon>
        <taxon>Pseudomonadati</taxon>
        <taxon>Pseudomonadota</taxon>
        <taxon>Betaproteobacteria</taxon>
        <taxon>Burkholderiales</taxon>
        <taxon>Oxalobacteraceae</taxon>
        <taxon>Telluria group</taxon>
        <taxon>Massilia</taxon>
    </lineage>
</organism>